<dbReference type="Proteomes" id="UP001428290">
    <property type="component" value="Unassembled WGS sequence"/>
</dbReference>
<dbReference type="EMBL" id="BAABRU010000010">
    <property type="protein sequence ID" value="GAA5529311.1"/>
    <property type="molecule type" value="Genomic_DNA"/>
</dbReference>
<sequence>MKDELISFITFTIDQSSSNLNRISTNIFASLIIYPSFLRFPPS</sequence>
<reference evidence="1 2" key="1">
    <citation type="submission" date="2024-02" db="EMBL/GenBank/DDBJ databases">
        <title>Herpetosiphon gulosus NBRC 112829.</title>
        <authorList>
            <person name="Ichikawa N."/>
            <person name="Katano-Makiyama Y."/>
            <person name="Hidaka K."/>
        </authorList>
    </citation>
    <scope>NUCLEOTIDE SEQUENCE [LARGE SCALE GENOMIC DNA]</scope>
    <source>
        <strain evidence="1 2">NBRC 112829</strain>
    </source>
</reference>
<name>A0ABP9X389_9CHLR</name>
<proteinExistence type="predicted"/>
<evidence type="ECO:0000313" key="2">
    <source>
        <dbReference type="Proteomes" id="UP001428290"/>
    </source>
</evidence>
<accession>A0ABP9X389</accession>
<evidence type="ECO:0000313" key="1">
    <source>
        <dbReference type="EMBL" id="GAA5529311.1"/>
    </source>
</evidence>
<comment type="caution">
    <text evidence="1">The sequence shown here is derived from an EMBL/GenBank/DDBJ whole genome shotgun (WGS) entry which is preliminary data.</text>
</comment>
<gene>
    <name evidence="1" type="ORF">Hgul01_03119</name>
</gene>
<protein>
    <submittedName>
        <fullName evidence="1">Uncharacterized protein</fullName>
    </submittedName>
</protein>
<keyword evidence="2" id="KW-1185">Reference proteome</keyword>
<organism evidence="1 2">
    <name type="scientific">Herpetosiphon gulosus</name>
    <dbReference type="NCBI Taxonomy" id="1973496"/>
    <lineage>
        <taxon>Bacteria</taxon>
        <taxon>Bacillati</taxon>
        <taxon>Chloroflexota</taxon>
        <taxon>Chloroflexia</taxon>
        <taxon>Herpetosiphonales</taxon>
        <taxon>Herpetosiphonaceae</taxon>
        <taxon>Herpetosiphon</taxon>
    </lineage>
</organism>